<evidence type="ECO:0000256" key="4">
    <source>
        <dbReference type="SAM" id="SignalP"/>
    </source>
</evidence>
<evidence type="ECO:0000259" key="5">
    <source>
        <dbReference type="Pfam" id="PF00496"/>
    </source>
</evidence>
<evidence type="ECO:0000256" key="3">
    <source>
        <dbReference type="ARBA" id="ARBA00022729"/>
    </source>
</evidence>
<feature type="signal peptide" evidence="4">
    <location>
        <begin position="1"/>
        <end position="19"/>
    </location>
</feature>
<feature type="domain" description="Solute-binding protein family 5" evidence="5">
    <location>
        <begin position="89"/>
        <end position="430"/>
    </location>
</feature>
<organism evidence="6 7">
    <name type="scientific">Nonomuraea cypriaca</name>
    <dbReference type="NCBI Taxonomy" id="1187855"/>
    <lineage>
        <taxon>Bacteria</taxon>
        <taxon>Bacillati</taxon>
        <taxon>Actinomycetota</taxon>
        <taxon>Actinomycetes</taxon>
        <taxon>Streptosporangiales</taxon>
        <taxon>Streptosporangiaceae</taxon>
        <taxon>Nonomuraea</taxon>
    </lineage>
</organism>
<dbReference type="GO" id="GO:0043190">
    <property type="term" value="C:ATP-binding cassette (ABC) transporter complex"/>
    <property type="evidence" value="ECO:0007669"/>
    <property type="project" value="InterPro"/>
</dbReference>
<keyword evidence="3 4" id="KW-0732">Signal</keyword>
<dbReference type="GO" id="GO:0015833">
    <property type="term" value="P:peptide transport"/>
    <property type="evidence" value="ECO:0007669"/>
    <property type="project" value="TreeGrafter"/>
</dbReference>
<dbReference type="GO" id="GO:1904680">
    <property type="term" value="F:peptide transmembrane transporter activity"/>
    <property type="evidence" value="ECO:0007669"/>
    <property type="project" value="TreeGrafter"/>
</dbReference>
<evidence type="ECO:0000313" key="7">
    <source>
        <dbReference type="Proteomes" id="UP000605361"/>
    </source>
</evidence>
<comment type="similarity">
    <text evidence="1">Belongs to the bacterial solute-binding protein 5 family.</text>
</comment>
<reference evidence="6" key="1">
    <citation type="submission" date="2020-11" db="EMBL/GenBank/DDBJ databases">
        <title>Whole-genome analyses of Nonomuraea sp. K274.</title>
        <authorList>
            <person name="Veyisoglu A."/>
        </authorList>
    </citation>
    <scope>NUCLEOTIDE SEQUENCE</scope>
    <source>
        <strain evidence="6">K274</strain>
    </source>
</reference>
<dbReference type="PROSITE" id="PS51257">
    <property type="entry name" value="PROKAR_LIPOPROTEIN"/>
    <property type="match status" value="1"/>
</dbReference>
<dbReference type="InterPro" id="IPR000914">
    <property type="entry name" value="SBP_5_dom"/>
</dbReference>
<evidence type="ECO:0000256" key="1">
    <source>
        <dbReference type="ARBA" id="ARBA00005695"/>
    </source>
</evidence>
<gene>
    <name evidence="6" type="ORF">ITP53_30840</name>
</gene>
<dbReference type="GO" id="GO:0042597">
    <property type="term" value="C:periplasmic space"/>
    <property type="evidence" value="ECO:0007669"/>
    <property type="project" value="UniProtKB-ARBA"/>
</dbReference>
<dbReference type="PIRSF" id="PIRSF002741">
    <property type="entry name" value="MppA"/>
    <property type="match status" value="1"/>
</dbReference>
<keyword evidence="2" id="KW-0813">Transport</keyword>
<protein>
    <recommendedName>
        <fullName evidence="5">Solute-binding protein family 5 domain-containing protein</fullName>
    </recommendedName>
</protein>
<dbReference type="SUPFAM" id="SSF53850">
    <property type="entry name" value="Periplasmic binding protein-like II"/>
    <property type="match status" value="1"/>
</dbReference>
<dbReference type="PANTHER" id="PTHR30290:SF9">
    <property type="entry name" value="OLIGOPEPTIDE-BINDING PROTEIN APPA"/>
    <property type="match status" value="1"/>
</dbReference>
<proteinExistence type="inferred from homology"/>
<dbReference type="Gene3D" id="3.40.190.10">
    <property type="entry name" value="Periplasmic binding protein-like II"/>
    <property type="match status" value="1"/>
</dbReference>
<accession>A0A931ADS4</accession>
<dbReference type="EMBL" id="JADOGI010000109">
    <property type="protein sequence ID" value="MBF8190048.1"/>
    <property type="molecule type" value="Genomic_DNA"/>
</dbReference>
<dbReference type="AlphaFoldDB" id="A0A931ADS4"/>
<feature type="chain" id="PRO_5039239751" description="Solute-binding protein family 5 domain-containing protein" evidence="4">
    <location>
        <begin position="20"/>
        <end position="541"/>
    </location>
</feature>
<sequence>MKRWRLPVTLVLVSAVMLACSGQRPVATPEGGAPGDASSPVQGGRLVYGLSADGNGFNPVTDQFAVQSYSMTTPIIEPLVSVDANGDWQPYLAESVTPNEKYDEWAIKVRSGISFSDGTSLTGEIVKSNLEAHKASPLHAVALAPVTSIELTDPMTVTVKLNQPWVAFPYHLSLQPGMIIPPSSLTDLKAASSKPVGTGPFIFKEYVPDSRMVVTRNPKYWRQGLPYLDEIEFRILPDSQTRAQTLESGAIDAMGTNRDEDVTKYGAQQDAYAVYRAQGMSVAEYVFLLNTAAPPLDDIRVRRALAHALDRETIIKTLRGGLTEPADGPWSKDSEWYVAGGYPEFDVAKATALVQEVEAAKGPIRFEAISTPDPNTMQLVELCQDMWRKAGIEVTIRQADQADLINRALTGDFGATVWTSYSSADPDGEYNGWHQAFVRPIGEISLNATRIKDKQLSDALDAGRVTPDEALRKKAYATVQQRLRDQMPVLFIDHLNTGAVIAKTKVRGIGQNTLPDGQKGRPLTGAPIPYHPFVQIWVSER</sequence>
<dbReference type="PANTHER" id="PTHR30290">
    <property type="entry name" value="PERIPLASMIC BINDING COMPONENT OF ABC TRANSPORTER"/>
    <property type="match status" value="1"/>
</dbReference>
<dbReference type="Gene3D" id="3.10.105.10">
    <property type="entry name" value="Dipeptide-binding Protein, Domain 3"/>
    <property type="match status" value="1"/>
</dbReference>
<dbReference type="InterPro" id="IPR030678">
    <property type="entry name" value="Peptide/Ni-bd"/>
</dbReference>
<keyword evidence="7" id="KW-1185">Reference proteome</keyword>
<dbReference type="Proteomes" id="UP000605361">
    <property type="component" value="Unassembled WGS sequence"/>
</dbReference>
<dbReference type="RefSeq" id="WP_195898971.1">
    <property type="nucleotide sequence ID" value="NZ_JADOGI010000109.1"/>
</dbReference>
<name>A0A931ADS4_9ACTN</name>
<evidence type="ECO:0000256" key="2">
    <source>
        <dbReference type="ARBA" id="ARBA00022448"/>
    </source>
</evidence>
<dbReference type="InterPro" id="IPR039424">
    <property type="entry name" value="SBP_5"/>
</dbReference>
<dbReference type="Pfam" id="PF00496">
    <property type="entry name" value="SBP_bac_5"/>
    <property type="match status" value="1"/>
</dbReference>
<evidence type="ECO:0000313" key="6">
    <source>
        <dbReference type="EMBL" id="MBF8190048.1"/>
    </source>
</evidence>
<comment type="caution">
    <text evidence="6">The sequence shown here is derived from an EMBL/GenBank/DDBJ whole genome shotgun (WGS) entry which is preliminary data.</text>
</comment>